<gene>
    <name evidence="1" type="ORF">LCGC14_1393870</name>
</gene>
<organism evidence="1">
    <name type="scientific">marine sediment metagenome</name>
    <dbReference type="NCBI Taxonomy" id="412755"/>
    <lineage>
        <taxon>unclassified sequences</taxon>
        <taxon>metagenomes</taxon>
        <taxon>ecological metagenomes</taxon>
    </lineage>
</organism>
<proteinExistence type="predicted"/>
<sequence length="53" mass="5916">MINAEKAEQIDKALKFLAGAASGYRHGRGTTATNKFDKALDILQRIEHEMINQ</sequence>
<dbReference type="EMBL" id="LAZR01009037">
    <property type="protein sequence ID" value="KKM75080.1"/>
    <property type="molecule type" value="Genomic_DNA"/>
</dbReference>
<comment type="caution">
    <text evidence="1">The sequence shown here is derived from an EMBL/GenBank/DDBJ whole genome shotgun (WGS) entry which is preliminary data.</text>
</comment>
<name>A0A0F9MEM2_9ZZZZ</name>
<protein>
    <submittedName>
        <fullName evidence="1">Uncharacterized protein</fullName>
    </submittedName>
</protein>
<accession>A0A0F9MEM2</accession>
<dbReference type="AlphaFoldDB" id="A0A0F9MEM2"/>
<reference evidence="1" key="1">
    <citation type="journal article" date="2015" name="Nature">
        <title>Complex archaea that bridge the gap between prokaryotes and eukaryotes.</title>
        <authorList>
            <person name="Spang A."/>
            <person name="Saw J.H."/>
            <person name="Jorgensen S.L."/>
            <person name="Zaremba-Niedzwiedzka K."/>
            <person name="Martijn J."/>
            <person name="Lind A.E."/>
            <person name="van Eijk R."/>
            <person name="Schleper C."/>
            <person name="Guy L."/>
            <person name="Ettema T.J."/>
        </authorList>
    </citation>
    <scope>NUCLEOTIDE SEQUENCE</scope>
</reference>
<evidence type="ECO:0000313" key="1">
    <source>
        <dbReference type="EMBL" id="KKM75080.1"/>
    </source>
</evidence>